<keyword evidence="3" id="KW-0949">S-adenosyl-L-methionine</keyword>
<comment type="caution">
    <text evidence="4">The sequence shown here is derived from an EMBL/GenBank/DDBJ whole genome shotgun (WGS) entry which is preliminary data.</text>
</comment>
<sequence length="52" mass="5700">MTTPPEEGQLSSLLLKLINAKKEIEIGVFMSRAIPSSPLPLHFLKMASPHLS</sequence>
<dbReference type="InterPro" id="IPR002935">
    <property type="entry name" value="SAM_O-MeTrfase"/>
</dbReference>
<keyword evidence="2" id="KW-0808">Transferase</keyword>
<evidence type="ECO:0000313" key="5">
    <source>
        <dbReference type="Proteomes" id="UP001179952"/>
    </source>
</evidence>
<dbReference type="Pfam" id="PF01596">
    <property type="entry name" value="Methyltransf_3"/>
    <property type="match status" value="1"/>
</dbReference>
<proteinExistence type="predicted"/>
<organism evidence="4 5">
    <name type="scientific">Acorus gramineus</name>
    <name type="common">Dwarf sweet flag</name>
    <dbReference type="NCBI Taxonomy" id="55184"/>
    <lineage>
        <taxon>Eukaryota</taxon>
        <taxon>Viridiplantae</taxon>
        <taxon>Streptophyta</taxon>
        <taxon>Embryophyta</taxon>
        <taxon>Tracheophyta</taxon>
        <taxon>Spermatophyta</taxon>
        <taxon>Magnoliopsida</taxon>
        <taxon>Liliopsida</taxon>
        <taxon>Acoraceae</taxon>
        <taxon>Acorus</taxon>
    </lineage>
</organism>
<accession>A0AAV9A542</accession>
<name>A0AAV9A542_ACOGR</name>
<dbReference type="GO" id="GO:0008171">
    <property type="term" value="F:O-methyltransferase activity"/>
    <property type="evidence" value="ECO:0007669"/>
    <property type="project" value="InterPro"/>
</dbReference>
<dbReference type="Proteomes" id="UP001179952">
    <property type="component" value="Unassembled WGS sequence"/>
</dbReference>
<reference evidence="4" key="1">
    <citation type="journal article" date="2023" name="Nat. Commun.">
        <title>Diploid and tetraploid genomes of Acorus and the evolution of monocots.</title>
        <authorList>
            <person name="Ma L."/>
            <person name="Liu K.W."/>
            <person name="Li Z."/>
            <person name="Hsiao Y.Y."/>
            <person name="Qi Y."/>
            <person name="Fu T."/>
            <person name="Tang G.D."/>
            <person name="Zhang D."/>
            <person name="Sun W.H."/>
            <person name="Liu D.K."/>
            <person name="Li Y."/>
            <person name="Chen G.Z."/>
            <person name="Liu X.D."/>
            <person name="Liao X.Y."/>
            <person name="Jiang Y.T."/>
            <person name="Yu X."/>
            <person name="Hao Y."/>
            <person name="Huang J."/>
            <person name="Zhao X.W."/>
            <person name="Ke S."/>
            <person name="Chen Y.Y."/>
            <person name="Wu W.L."/>
            <person name="Hsu J.L."/>
            <person name="Lin Y.F."/>
            <person name="Huang M.D."/>
            <person name="Li C.Y."/>
            <person name="Huang L."/>
            <person name="Wang Z.W."/>
            <person name="Zhao X."/>
            <person name="Zhong W.Y."/>
            <person name="Peng D.H."/>
            <person name="Ahmad S."/>
            <person name="Lan S."/>
            <person name="Zhang J.S."/>
            <person name="Tsai W.C."/>
            <person name="Van de Peer Y."/>
            <person name="Liu Z.J."/>
        </authorList>
    </citation>
    <scope>NUCLEOTIDE SEQUENCE</scope>
    <source>
        <strain evidence="4">SCP</strain>
    </source>
</reference>
<evidence type="ECO:0000313" key="4">
    <source>
        <dbReference type="EMBL" id="KAK1259287.1"/>
    </source>
</evidence>
<keyword evidence="1" id="KW-0489">Methyltransferase</keyword>
<keyword evidence="5" id="KW-1185">Reference proteome</keyword>
<protein>
    <submittedName>
        <fullName evidence="4">Tricin synthase 2</fullName>
    </submittedName>
</protein>
<evidence type="ECO:0000256" key="3">
    <source>
        <dbReference type="ARBA" id="ARBA00022691"/>
    </source>
</evidence>
<dbReference type="GO" id="GO:0032259">
    <property type="term" value="P:methylation"/>
    <property type="evidence" value="ECO:0007669"/>
    <property type="project" value="UniProtKB-KW"/>
</dbReference>
<evidence type="ECO:0000256" key="2">
    <source>
        <dbReference type="ARBA" id="ARBA00022679"/>
    </source>
</evidence>
<reference evidence="4" key="2">
    <citation type="submission" date="2023-06" db="EMBL/GenBank/DDBJ databases">
        <authorList>
            <person name="Ma L."/>
            <person name="Liu K.-W."/>
            <person name="Li Z."/>
            <person name="Hsiao Y.-Y."/>
            <person name="Qi Y."/>
            <person name="Fu T."/>
            <person name="Tang G."/>
            <person name="Zhang D."/>
            <person name="Sun W.-H."/>
            <person name="Liu D.-K."/>
            <person name="Li Y."/>
            <person name="Chen G.-Z."/>
            <person name="Liu X.-D."/>
            <person name="Liao X.-Y."/>
            <person name="Jiang Y.-T."/>
            <person name="Yu X."/>
            <person name="Hao Y."/>
            <person name="Huang J."/>
            <person name="Zhao X.-W."/>
            <person name="Ke S."/>
            <person name="Chen Y.-Y."/>
            <person name="Wu W.-L."/>
            <person name="Hsu J.-L."/>
            <person name="Lin Y.-F."/>
            <person name="Huang M.-D."/>
            <person name="Li C.-Y."/>
            <person name="Huang L."/>
            <person name="Wang Z.-W."/>
            <person name="Zhao X."/>
            <person name="Zhong W.-Y."/>
            <person name="Peng D.-H."/>
            <person name="Ahmad S."/>
            <person name="Lan S."/>
            <person name="Zhang J.-S."/>
            <person name="Tsai W.-C."/>
            <person name="Van De Peer Y."/>
            <person name="Liu Z.-J."/>
        </authorList>
    </citation>
    <scope>NUCLEOTIDE SEQUENCE</scope>
    <source>
        <strain evidence="4">SCP</strain>
        <tissue evidence="4">Leaves</tissue>
    </source>
</reference>
<dbReference type="AlphaFoldDB" id="A0AAV9A542"/>
<dbReference type="EMBL" id="JAUJYN010000012">
    <property type="protein sequence ID" value="KAK1259287.1"/>
    <property type="molecule type" value="Genomic_DNA"/>
</dbReference>
<gene>
    <name evidence="4" type="ORF">QJS04_geneDACA015479</name>
</gene>
<evidence type="ECO:0000256" key="1">
    <source>
        <dbReference type="ARBA" id="ARBA00022603"/>
    </source>
</evidence>